<evidence type="ECO:0000313" key="1">
    <source>
        <dbReference type="EMBL" id="SDX54928.1"/>
    </source>
</evidence>
<dbReference type="Pfam" id="PF12525">
    <property type="entry name" value="DUF3726"/>
    <property type="match status" value="1"/>
</dbReference>
<accession>A0A1H3CLY7</accession>
<protein>
    <recommendedName>
        <fullName evidence="3">DUF3726 domain-containing protein</fullName>
    </recommendedName>
</protein>
<name>A0A1H3CLY7_9RHOB</name>
<dbReference type="InterPro" id="IPR022201">
    <property type="entry name" value="DUF3726"/>
</dbReference>
<dbReference type="OrthoDB" id="8420038at2"/>
<dbReference type="Proteomes" id="UP000183400">
    <property type="component" value="Unassembled WGS sequence"/>
</dbReference>
<reference evidence="2" key="1">
    <citation type="submission" date="2016-10" db="EMBL/GenBank/DDBJ databases">
        <authorList>
            <person name="Varghese N."/>
            <person name="Submissions S."/>
        </authorList>
    </citation>
    <scope>NUCLEOTIDE SEQUENCE [LARGE SCALE GENOMIC DNA]</scope>
    <source>
        <strain evidence="2">DSM 27839</strain>
    </source>
</reference>
<sequence>MNFSLNEIEATAKRATRGAGYAWGIAEDAAKATRWLCSQGVDGVVELARVLEREFTGSLDDHVPAGLYCDWDGGKDLCPLTVGVLLSDCSHMLLTGPFRIRQVASPMMLLPFAAHAARSQNVVAIVTTGDFSAATDGARLALRNDCPDWADHVEVALGDILTEPCSPQTRATPDPIAWKILNRIAHRTYAPATEESRLLGAGAGLSDND</sequence>
<dbReference type="RefSeq" id="WP_074737837.1">
    <property type="nucleotide sequence ID" value="NZ_FNNP01000007.1"/>
</dbReference>
<proteinExistence type="predicted"/>
<evidence type="ECO:0000313" key="2">
    <source>
        <dbReference type="Proteomes" id="UP000183400"/>
    </source>
</evidence>
<dbReference type="AlphaFoldDB" id="A0A1H3CLY7"/>
<keyword evidence="2" id="KW-1185">Reference proteome</keyword>
<evidence type="ECO:0008006" key="3">
    <source>
        <dbReference type="Google" id="ProtNLM"/>
    </source>
</evidence>
<organism evidence="1 2">
    <name type="scientific">Ruegeria halocynthiae</name>
    <dbReference type="NCBI Taxonomy" id="985054"/>
    <lineage>
        <taxon>Bacteria</taxon>
        <taxon>Pseudomonadati</taxon>
        <taxon>Pseudomonadota</taxon>
        <taxon>Alphaproteobacteria</taxon>
        <taxon>Rhodobacterales</taxon>
        <taxon>Roseobacteraceae</taxon>
        <taxon>Ruegeria</taxon>
    </lineage>
</organism>
<dbReference type="STRING" id="985054.SAMN05444358_10754"/>
<gene>
    <name evidence="1" type="ORF">SAMN05444358_10754</name>
</gene>
<dbReference type="EMBL" id="FNNP01000007">
    <property type="protein sequence ID" value="SDX54928.1"/>
    <property type="molecule type" value="Genomic_DNA"/>
</dbReference>